<evidence type="ECO:0000259" key="2">
    <source>
        <dbReference type="Pfam" id="PF01266"/>
    </source>
</evidence>
<proteinExistence type="predicted"/>
<dbReference type="GO" id="GO:0005737">
    <property type="term" value="C:cytoplasm"/>
    <property type="evidence" value="ECO:0007669"/>
    <property type="project" value="TreeGrafter"/>
</dbReference>
<dbReference type="EMBL" id="LAQL01000026">
    <property type="protein sequence ID" value="KLN58925.1"/>
    <property type="molecule type" value="Genomic_DNA"/>
</dbReference>
<dbReference type="InterPro" id="IPR006076">
    <property type="entry name" value="FAD-dep_OxRdtase"/>
</dbReference>
<dbReference type="OrthoDB" id="311718at2"/>
<dbReference type="PANTHER" id="PTHR13847">
    <property type="entry name" value="SARCOSINE DEHYDROGENASE-RELATED"/>
    <property type="match status" value="1"/>
</dbReference>
<accession>A0A0H2MQI6</accession>
<evidence type="ECO:0000256" key="1">
    <source>
        <dbReference type="ARBA" id="ARBA00023002"/>
    </source>
</evidence>
<keyword evidence="1" id="KW-0560">Oxidoreductase</keyword>
<gene>
    <name evidence="3" type="ORF">WH96_20455</name>
</gene>
<dbReference type="RefSeq" id="WP_047766110.1">
    <property type="nucleotide sequence ID" value="NZ_LAQL01000026.1"/>
</dbReference>
<sequence>MALATHNFSTDNHGWAELLPKRSVTKSLIGDHRAPWVVVGAGVTGLSAARRLAAHNPNDQIILLDARKLGQGASGRNSGYAVAISQFSGVFDNDQEQNYRRVNRINTQGLDLLRQQVSDLGIDCQWQEDGFYHTAADEKSLQEYDNFKDHLQRLGYDHTLLSQDELTERLGTSLYKSGVHVHKGVLLQPAALVHGLGDNLPANITLYENSPVLKIHQGEPVILELENGKITADKVILATNYEAPKLGFIKRYIIGSTLSGSFTRQLTVDELSSLGALKEWGVLSLHSGGATVRLTKDNRFSLRNTAEYHGAALMSDTLLSKRRAIHRAAFEKRFPQLAHVPFELSWSGVEGISQNFTNFFGQQTSNIYLAGGYNGSGVTRGTAFGAALADYACNVSSKLVEDCLASAPATWIPPRPFLDIGAFFKVKMRFIGVGLDR</sequence>
<protein>
    <submittedName>
        <fullName evidence="3">FAD-dependent oxidoreductase</fullName>
    </submittedName>
</protein>
<evidence type="ECO:0000313" key="3">
    <source>
        <dbReference type="EMBL" id="KLN58925.1"/>
    </source>
</evidence>
<feature type="domain" description="FAD dependent oxidoreductase" evidence="2">
    <location>
        <begin position="36"/>
        <end position="390"/>
    </location>
</feature>
<dbReference type="InterPro" id="IPR036188">
    <property type="entry name" value="FAD/NAD-bd_sf"/>
</dbReference>
<dbReference type="Gene3D" id="3.30.9.10">
    <property type="entry name" value="D-Amino Acid Oxidase, subunit A, domain 2"/>
    <property type="match status" value="1"/>
</dbReference>
<comment type="caution">
    <text evidence="3">The sequence shown here is derived from an EMBL/GenBank/DDBJ whole genome shotgun (WGS) entry which is preliminary data.</text>
</comment>
<organism evidence="3 4">
    <name type="scientific">Kiloniella spongiae</name>
    <dbReference type="NCBI Taxonomy" id="1489064"/>
    <lineage>
        <taxon>Bacteria</taxon>
        <taxon>Pseudomonadati</taxon>
        <taxon>Pseudomonadota</taxon>
        <taxon>Alphaproteobacteria</taxon>
        <taxon>Rhodospirillales</taxon>
        <taxon>Kiloniellaceae</taxon>
        <taxon>Kiloniella</taxon>
    </lineage>
</organism>
<evidence type="ECO:0000313" key="4">
    <source>
        <dbReference type="Proteomes" id="UP000035444"/>
    </source>
</evidence>
<dbReference type="AlphaFoldDB" id="A0A0H2MQI6"/>
<keyword evidence="4" id="KW-1185">Reference proteome</keyword>
<dbReference type="PANTHER" id="PTHR13847:SF281">
    <property type="entry name" value="FAD DEPENDENT OXIDOREDUCTASE DOMAIN-CONTAINING PROTEIN"/>
    <property type="match status" value="1"/>
</dbReference>
<dbReference type="Pfam" id="PF01266">
    <property type="entry name" value="DAO"/>
    <property type="match status" value="1"/>
</dbReference>
<dbReference type="Proteomes" id="UP000035444">
    <property type="component" value="Unassembled WGS sequence"/>
</dbReference>
<dbReference type="Gene3D" id="3.50.50.60">
    <property type="entry name" value="FAD/NAD(P)-binding domain"/>
    <property type="match status" value="1"/>
</dbReference>
<dbReference type="STRING" id="1489064.WH96_20455"/>
<name>A0A0H2MQI6_9PROT</name>
<dbReference type="GO" id="GO:0016491">
    <property type="term" value="F:oxidoreductase activity"/>
    <property type="evidence" value="ECO:0007669"/>
    <property type="project" value="UniProtKB-KW"/>
</dbReference>
<reference evidence="3 4" key="1">
    <citation type="submission" date="2015-03" db="EMBL/GenBank/DDBJ databases">
        <title>Genome Sequence of Kiloniella spongiae MEBiC09566, isolated from a marine sponge.</title>
        <authorList>
            <person name="Shao Z."/>
            <person name="Wang L."/>
            <person name="Li X."/>
        </authorList>
    </citation>
    <scope>NUCLEOTIDE SEQUENCE [LARGE SCALE GENOMIC DNA]</scope>
    <source>
        <strain evidence="3 4">MEBiC09566</strain>
    </source>
</reference>
<dbReference type="SUPFAM" id="SSF51905">
    <property type="entry name" value="FAD/NAD(P)-binding domain"/>
    <property type="match status" value="1"/>
</dbReference>